<dbReference type="Pfam" id="PF00724">
    <property type="entry name" value="Oxidored_FMN"/>
    <property type="match status" value="1"/>
</dbReference>
<dbReference type="Proteomes" id="UP000027088">
    <property type="component" value="Chromosome"/>
</dbReference>
<dbReference type="RefSeq" id="WP_038561367.1">
    <property type="nucleotide sequence ID" value="NZ_CP007521.1"/>
</dbReference>
<evidence type="ECO:0000313" key="4">
    <source>
        <dbReference type="EMBL" id="AIA29382.1"/>
    </source>
</evidence>
<evidence type="ECO:0000256" key="1">
    <source>
        <dbReference type="ARBA" id="ARBA00022630"/>
    </source>
</evidence>
<organism evidence="4 5">
    <name type="scientific">Mycoplasmopsis californica</name>
    <dbReference type="NCBI Taxonomy" id="2113"/>
    <lineage>
        <taxon>Bacteria</taxon>
        <taxon>Bacillati</taxon>
        <taxon>Mycoplasmatota</taxon>
        <taxon>Mycoplasmoidales</taxon>
        <taxon>Metamycoplasmataceae</taxon>
        <taxon>Mycoplasmopsis</taxon>
    </lineage>
</organism>
<dbReference type="InterPro" id="IPR051799">
    <property type="entry name" value="NADH_flavin_oxidoreductase"/>
</dbReference>
<dbReference type="PANTHER" id="PTHR43656">
    <property type="entry name" value="BINDING OXIDOREDUCTASE, PUTATIVE (AFU_ORTHOLOGUE AFUA_2G08260)-RELATED"/>
    <property type="match status" value="1"/>
</dbReference>
<proteinExistence type="predicted"/>
<dbReference type="GO" id="GO:0010181">
    <property type="term" value="F:FMN binding"/>
    <property type="evidence" value="ECO:0007669"/>
    <property type="project" value="InterPro"/>
</dbReference>
<keyword evidence="1" id="KW-0285">Flavoprotein</keyword>
<dbReference type="InterPro" id="IPR001155">
    <property type="entry name" value="OxRdtase_FMN_N"/>
</dbReference>
<dbReference type="GO" id="GO:0016491">
    <property type="term" value="F:oxidoreductase activity"/>
    <property type="evidence" value="ECO:0007669"/>
    <property type="project" value="UniProtKB-KW"/>
</dbReference>
<sequence>MNKYLELFKPFKLGKYTLQNRFVLSPMTLSLTTIDGKMTDQEANYTRRRANSAPLIVSGAAYIDDFGQLFEYGYSAKSDSDIESLARLAQAMKADGNIVILQLAHAGKFSKASLKRYGHLHGPSYEKNFFPVEHEVFELTQQQIKNIIKDYAKATQRAIKAGFDGIEISMAQRLLIQTFFSKIVNKRTDSYGTDTFENRSRLCIEVVQAIRNVIDQFAPEGFLFGFRATPEETYGPVLGYTIEEFNQLIDLTIEKGKIDYLAIASWGHDIYLNKVRSDCKFKGQLVNEVIYNHFKNRVAVIASGGINTPDKCLDALQHCDLVGLSSVFVADPEFVHKIKNNEIDKINLAIKPEQLNDLAIPEESFKGIVNMFGYCETIPNQTMSTLTKNSIHKTKSHN</sequence>
<keyword evidence="2" id="KW-0560">Oxidoreductase</keyword>
<dbReference type="InterPro" id="IPR013785">
    <property type="entry name" value="Aldolase_TIM"/>
</dbReference>
<dbReference type="EMBL" id="CP007521">
    <property type="protein sequence ID" value="AIA29382.1"/>
    <property type="molecule type" value="Genomic_DNA"/>
</dbReference>
<name>A0A059XVW6_9BACT</name>
<reference evidence="4 5" key="1">
    <citation type="journal article" date="2014" name="Genome Announc.">
        <title>Complete Genome Sequence of the Bovine Mastitis Pathogen Mycoplasma californicum Strain ST-6T (ATCC 33461T).</title>
        <authorList>
            <person name="Calcutt M.J."/>
            <person name="Foecking M.F."/>
            <person name="Fox L.K."/>
        </authorList>
    </citation>
    <scope>NUCLEOTIDE SEQUENCE [LARGE SCALE GENOMIC DNA]</scope>
    <source>
        <strain evidence="4 5">ST-6</strain>
    </source>
</reference>
<dbReference type="eggNOG" id="COG1902">
    <property type="taxonomic scope" value="Bacteria"/>
</dbReference>
<dbReference type="CDD" id="cd04735">
    <property type="entry name" value="OYE_like_4_FMN"/>
    <property type="match status" value="1"/>
</dbReference>
<keyword evidence="5" id="KW-1185">Reference proteome</keyword>
<feature type="domain" description="NADH:flavin oxidoreductase/NADH oxidase N-terminal" evidence="3">
    <location>
        <begin position="6"/>
        <end position="341"/>
    </location>
</feature>
<dbReference type="PANTHER" id="PTHR43656:SF2">
    <property type="entry name" value="BINDING OXIDOREDUCTASE, PUTATIVE (AFU_ORTHOLOGUE AFUA_2G08260)-RELATED"/>
    <property type="match status" value="1"/>
</dbReference>
<evidence type="ECO:0000256" key="2">
    <source>
        <dbReference type="ARBA" id="ARBA00023002"/>
    </source>
</evidence>
<dbReference type="SUPFAM" id="SSF51395">
    <property type="entry name" value="FMN-linked oxidoreductases"/>
    <property type="match status" value="1"/>
</dbReference>
<dbReference type="KEGG" id="mcr:MCFN_01170"/>
<dbReference type="AlphaFoldDB" id="A0A059XVW6"/>
<gene>
    <name evidence="4" type="ORF">MCFN_01170</name>
</gene>
<evidence type="ECO:0000259" key="3">
    <source>
        <dbReference type="Pfam" id="PF00724"/>
    </source>
</evidence>
<accession>A0A059XVW6</accession>
<protein>
    <submittedName>
        <fullName evidence="4">NADH-dependent flavin oxidoreductase</fullName>
    </submittedName>
</protein>
<evidence type="ECO:0000313" key="5">
    <source>
        <dbReference type="Proteomes" id="UP000027088"/>
    </source>
</evidence>
<dbReference type="Gene3D" id="3.20.20.70">
    <property type="entry name" value="Aldolase class I"/>
    <property type="match status" value="1"/>
</dbReference>